<evidence type="ECO:0000313" key="1">
    <source>
        <dbReference type="EMBL" id="PKD28565.1"/>
    </source>
</evidence>
<name>A0A2N0UNK6_9FIRM</name>
<keyword evidence="2" id="KW-1185">Reference proteome</keyword>
<gene>
    <name evidence="1" type="ORF">RBATCC27255_01218</name>
</gene>
<organism evidence="1 2">
    <name type="scientific">Ruminococcus bromii</name>
    <dbReference type="NCBI Taxonomy" id="40518"/>
    <lineage>
        <taxon>Bacteria</taxon>
        <taxon>Bacillati</taxon>
        <taxon>Bacillota</taxon>
        <taxon>Clostridia</taxon>
        <taxon>Eubacteriales</taxon>
        <taxon>Oscillospiraceae</taxon>
        <taxon>Ruminococcus</taxon>
    </lineage>
</organism>
<accession>A0A2N0UNK6</accession>
<protein>
    <submittedName>
        <fullName evidence="1">Uncharacterized protein</fullName>
    </submittedName>
</protein>
<sequence>MLIMKYCPNLLIKQNRLCRQVQNMTAQAIMVLPKPMNREVQQSILMIQTATKQPSQTEMVM</sequence>
<proteinExistence type="predicted"/>
<reference evidence="1" key="1">
    <citation type="journal article" date="2018" name="Environ. Microbiol.">
        <title>Sporulation capability and amylosome conservation among diverse human colonic and rumen isolates of the keystone starch-degrader Ruminococcus bromii.</title>
        <authorList>
            <person name="Mukhopadhya I."/>
            <person name="Morais S."/>
            <person name="Laverde-Gomez J."/>
            <person name="Sheridan P.O."/>
            <person name="Walker A.W."/>
            <person name="Kelly W."/>
            <person name="Klieve A.V."/>
            <person name="Ouwerkerk D."/>
            <person name="Duncan S.H."/>
            <person name="Louis P."/>
            <person name="Koropatkin N."/>
            <person name="Cockburn D."/>
            <person name="Kibler R."/>
            <person name="Cooper P.J."/>
            <person name="Sandoval C."/>
            <person name="Crost E."/>
            <person name="Juge N."/>
            <person name="Bayer E.A."/>
            <person name="Flint H.J."/>
        </authorList>
    </citation>
    <scope>NUCLEOTIDE SEQUENCE [LARGE SCALE GENOMIC DNA]</scope>
    <source>
        <strain evidence="1">ATCC 27255</strain>
    </source>
</reference>
<comment type="caution">
    <text evidence="1">The sequence shown here is derived from an EMBL/GenBank/DDBJ whole genome shotgun (WGS) entry which is preliminary data.</text>
</comment>
<dbReference type="Proteomes" id="UP000233425">
    <property type="component" value="Unassembled WGS sequence"/>
</dbReference>
<dbReference type="EMBL" id="NNSR01000061">
    <property type="protein sequence ID" value="PKD28565.1"/>
    <property type="molecule type" value="Genomic_DNA"/>
</dbReference>
<evidence type="ECO:0000313" key="2">
    <source>
        <dbReference type="Proteomes" id="UP000233425"/>
    </source>
</evidence>
<dbReference type="AlphaFoldDB" id="A0A2N0UNK6"/>